<dbReference type="Proteomes" id="UP000011531">
    <property type="component" value="Unassembled WGS sequence"/>
</dbReference>
<dbReference type="EMBL" id="AOIA01000082">
    <property type="protein sequence ID" value="ELY61673.1"/>
    <property type="molecule type" value="Genomic_DNA"/>
</dbReference>
<dbReference type="AlphaFoldDB" id="L9XLY5"/>
<proteinExistence type="predicted"/>
<accession>L9XLY5</accession>
<evidence type="ECO:0000313" key="1">
    <source>
        <dbReference type="EMBL" id="ELY61673.1"/>
    </source>
</evidence>
<comment type="caution">
    <text evidence="1">The sequence shown here is derived from an EMBL/GenBank/DDBJ whole genome shotgun (WGS) entry which is preliminary data.</text>
</comment>
<organism evidence="1 2">
    <name type="scientific">Natronococcus jeotgali DSM 18795</name>
    <dbReference type="NCBI Taxonomy" id="1227498"/>
    <lineage>
        <taxon>Archaea</taxon>
        <taxon>Methanobacteriati</taxon>
        <taxon>Methanobacteriota</taxon>
        <taxon>Stenosarchaea group</taxon>
        <taxon>Halobacteria</taxon>
        <taxon>Halobacteriales</taxon>
        <taxon>Natrialbaceae</taxon>
        <taxon>Natronococcus</taxon>
    </lineage>
</organism>
<reference evidence="1 2" key="1">
    <citation type="journal article" date="2014" name="PLoS Genet.">
        <title>Phylogenetically driven sequencing of extremely halophilic archaea reveals strategies for static and dynamic osmo-response.</title>
        <authorList>
            <person name="Becker E.A."/>
            <person name="Seitzer P.M."/>
            <person name="Tritt A."/>
            <person name="Larsen D."/>
            <person name="Krusor M."/>
            <person name="Yao A.I."/>
            <person name="Wu D."/>
            <person name="Madern D."/>
            <person name="Eisen J.A."/>
            <person name="Darling A.E."/>
            <person name="Facciotti M.T."/>
        </authorList>
    </citation>
    <scope>NUCLEOTIDE SEQUENCE [LARGE SCALE GENOMIC DNA]</scope>
    <source>
        <strain evidence="1 2">DSM 18795</strain>
    </source>
</reference>
<protein>
    <submittedName>
        <fullName evidence="1">Uncharacterized protein</fullName>
    </submittedName>
</protein>
<gene>
    <name evidence="1" type="ORF">C492_09235</name>
</gene>
<name>L9XLY5_9EURY</name>
<keyword evidence="2" id="KW-1185">Reference proteome</keyword>
<sequence>MEETDEVRFTLFEVTEPVIIKVTAVEDVDWRVEVCKDLDVALEMLELSWLTHYARRDGDAKRVLGVAIDTRGKIEMEPFFTGINLM</sequence>
<evidence type="ECO:0000313" key="2">
    <source>
        <dbReference type="Proteomes" id="UP000011531"/>
    </source>
</evidence>